<feature type="region of interest" description="Disordered" evidence="9">
    <location>
        <begin position="39"/>
        <end position="59"/>
    </location>
</feature>
<feature type="site" description="Important for enzyme activity" evidence="8">
    <location>
        <position position="862"/>
    </location>
</feature>
<dbReference type="GO" id="GO:0008609">
    <property type="term" value="F:alkylglycerone-phosphate synthase activity"/>
    <property type="evidence" value="ECO:0007669"/>
    <property type="project" value="UniProtKB-EC"/>
</dbReference>
<reference evidence="13" key="1">
    <citation type="submission" date="2025-08" db="UniProtKB">
        <authorList>
            <consortium name="RefSeq"/>
        </authorList>
    </citation>
    <scope>IDENTIFICATION</scope>
</reference>
<proteinExistence type="predicted"/>
<dbReference type="PaxDb" id="121845-A0A3Q0IX70"/>
<feature type="compositionally biased region" description="Low complexity" evidence="9">
    <location>
        <begin position="597"/>
        <end position="615"/>
    </location>
</feature>
<evidence type="ECO:0000256" key="4">
    <source>
        <dbReference type="ARBA" id="ARBA00022630"/>
    </source>
</evidence>
<comment type="subcellular location">
    <subcellularLocation>
        <location evidence="1">Nucleus</location>
    </subcellularLocation>
</comment>
<evidence type="ECO:0000256" key="6">
    <source>
        <dbReference type="ARBA" id="ARBA00023242"/>
    </source>
</evidence>
<evidence type="ECO:0000256" key="9">
    <source>
        <dbReference type="SAM" id="MobiDB-lite"/>
    </source>
</evidence>
<dbReference type="GO" id="GO:0005634">
    <property type="term" value="C:nucleus"/>
    <property type="evidence" value="ECO:0007669"/>
    <property type="project" value="UniProtKB-SubCell"/>
</dbReference>
<feature type="compositionally biased region" description="Basic residues" evidence="9">
    <location>
        <begin position="49"/>
        <end position="59"/>
    </location>
</feature>
<feature type="binding site" evidence="7">
    <location>
        <position position="957"/>
    </location>
    <ligand>
        <name>substrate</name>
    </ligand>
</feature>
<keyword evidence="5" id="KW-0274">FAD</keyword>
<feature type="compositionally biased region" description="Low complexity" evidence="9">
    <location>
        <begin position="262"/>
        <end position="275"/>
    </location>
</feature>
<evidence type="ECO:0000313" key="13">
    <source>
        <dbReference type="RefSeq" id="XP_026679278.1"/>
    </source>
</evidence>
<dbReference type="GO" id="GO:0008610">
    <property type="term" value="P:lipid biosynthetic process"/>
    <property type="evidence" value="ECO:0007669"/>
    <property type="project" value="InterPro"/>
</dbReference>
<evidence type="ECO:0000259" key="11">
    <source>
        <dbReference type="Pfam" id="PF13891"/>
    </source>
</evidence>
<sequence length="1002" mass="110636">MQNVSFKDMYNLSLHQNKYNGHLQVSHSSRASKTLPKYNGHLQVSHSSRASKKDRKGCKKGKIETILKNKMVNACNRLAAPIGVGGVSNSSATSSAIKKSQPITIQPVAMLLDPHHPFLLLSPTSSAIKKVLSYNTVPKNNVIKHDSDDPYTFTDLEPTYHNSAGGNAPGPPPPIPPVVKKESHSQILKNILPTSKNVNMGHQPIKKENLSSQPAEKCQNIPPLAASTPSVPPMPPPPIFKKPNQVTPLSELKPPPKRRKSTTTSSSTGTTPKPKAQIKQEKSDTSSSKVSKSKDKEKAVLEASNVLSLKLTLPAQLRTKQRRKWKKVGGSGVKHEALQRIEQAVHEHDDDKEKAVSEASNVLSLKLTLPAQLRTKQRRKWKKVGGSGVKHEALQRIEQAVHEHDDAKMLGVDLSDSDEELPNKKSESGLYQQHWLSNTIDYMQREEKILQLKNELHRRLGQVIQTINIEKKKDEMRKPLQQNLLLAAREVPSHTALVLNPTLYKTHNKGKRCNKVLLRKRRCQLTSCDKYALPCATHCSLHILHNPNQSLFCPCAAVTPNQPVCPQPALAIYSHAPLCFTHKAMLGQNPPQELKRPPSTTSSLPIPSISTGTPTFTPPPSSSSSRKPRKKPATPAAKPRSRKKKVAPPPLPRGIKNHLNTTTVVNHTLAPSQPAQPRSAIPSRSTLKNIAPAGVRTIAPPQPPLYSLQTVSSHHSVPGASPMVSATGVSAPAHHVSATPHPSATVMVSGVTPTSAPGDQPVHHFGGKYYCYLNFDKSRTFKSLTVSRTNLYNIIVTYQYGSSFKTVCFQSVVWPATCNIKLITQRHTGHNPTQSVKSVMRLRPPGISLYITLARCQPSSIRLVDNVQLKAGQFFRPDPGYLELLTDGLKKLYVTKILGFRDDEMCAATVLFEGDPEDVKNNEDKIYSIAKRYGGIPAGESNGRRGYMLTYIIAYIRDFACDYYFIGDSFETSVPWDKTVLLCINVKKRLTRECTGFHHLKL</sequence>
<evidence type="ECO:0000256" key="7">
    <source>
        <dbReference type="PIRSR" id="PIRSR625650-2"/>
    </source>
</evidence>
<protein>
    <recommendedName>
        <fullName evidence="3">alkylglycerone-phosphate synthase</fullName>
        <ecNumber evidence="3">2.5.1.26</ecNumber>
    </recommendedName>
</protein>
<feature type="region of interest" description="Disordered" evidence="9">
    <location>
        <begin position="145"/>
        <end position="185"/>
    </location>
</feature>
<dbReference type="GeneID" id="103509032"/>
<feature type="domain" description="FAD-binding oxidoreductase/transferase type 4 C-terminal" evidence="10">
    <location>
        <begin position="854"/>
        <end position="995"/>
    </location>
</feature>
<dbReference type="GO" id="GO:0005777">
    <property type="term" value="C:peroxisome"/>
    <property type="evidence" value="ECO:0007669"/>
    <property type="project" value="TreeGrafter"/>
</dbReference>
<evidence type="ECO:0000256" key="3">
    <source>
        <dbReference type="ARBA" id="ARBA00012385"/>
    </source>
</evidence>
<feature type="region of interest" description="Disordered" evidence="9">
    <location>
        <begin position="718"/>
        <end position="757"/>
    </location>
</feature>
<dbReference type="Pfam" id="PF13891">
    <property type="entry name" value="zf-C3HC3H_KANSL2"/>
    <property type="match status" value="1"/>
</dbReference>
<keyword evidence="4" id="KW-0285">Flavoprotein</keyword>
<dbReference type="RefSeq" id="XP_026679278.1">
    <property type="nucleotide sequence ID" value="XM_026823477.1"/>
</dbReference>
<organism evidence="12 13">
    <name type="scientific">Diaphorina citri</name>
    <name type="common">Asian citrus psyllid</name>
    <dbReference type="NCBI Taxonomy" id="121845"/>
    <lineage>
        <taxon>Eukaryota</taxon>
        <taxon>Metazoa</taxon>
        <taxon>Ecdysozoa</taxon>
        <taxon>Arthropoda</taxon>
        <taxon>Hexapoda</taxon>
        <taxon>Insecta</taxon>
        <taxon>Pterygota</taxon>
        <taxon>Neoptera</taxon>
        <taxon>Paraneoptera</taxon>
        <taxon>Hemiptera</taxon>
        <taxon>Sternorrhyncha</taxon>
        <taxon>Psylloidea</taxon>
        <taxon>Psyllidae</taxon>
        <taxon>Diaphorininae</taxon>
        <taxon>Diaphorina</taxon>
    </lineage>
</organism>
<dbReference type="EC" id="2.5.1.26" evidence="3"/>
<accession>A0A3Q0IX70</accession>
<dbReference type="InterPro" id="IPR025650">
    <property type="entry name" value="Alkyl-DHAP_Synthase"/>
</dbReference>
<dbReference type="Proteomes" id="UP000079169">
    <property type="component" value="Unplaced"/>
</dbReference>
<dbReference type="SUPFAM" id="SSF55103">
    <property type="entry name" value="FAD-linked oxidases, C-terminal domain"/>
    <property type="match status" value="1"/>
</dbReference>
<evidence type="ECO:0000256" key="8">
    <source>
        <dbReference type="PIRSR" id="PIRSR625650-4"/>
    </source>
</evidence>
<dbReference type="KEGG" id="dci:103509032"/>
<dbReference type="PANTHER" id="PTHR46568:SF1">
    <property type="entry name" value="ALKYLDIHYDROXYACETONEPHOSPHATE SYNTHASE, PEROXISOMAL"/>
    <property type="match status" value="1"/>
</dbReference>
<feature type="region of interest" description="Disordered" evidence="9">
    <location>
        <begin position="209"/>
        <end position="296"/>
    </location>
</feature>
<feature type="region of interest" description="Disordered" evidence="9">
    <location>
        <begin position="589"/>
        <end position="657"/>
    </location>
</feature>
<dbReference type="AlphaFoldDB" id="A0A3Q0IX70"/>
<dbReference type="Pfam" id="PF02913">
    <property type="entry name" value="FAD-oxidase_C"/>
    <property type="match status" value="1"/>
</dbReference>
<dbReference type="GO" id="GO:0050660">
    <property type="term" value="F:flavin adenine dinucleotide binding"/>
    <property type="evidence" value="ECO:0007669"/>
    <property type="project" value="InterPro"/>
</dbReference>
<evidence type="ECO:0000256" key="5">
    <source>
        <dbReference type="ARBA" id="ARBA00022827"/>
    </source>
</evidence>
<dbReference type="Gene3D" id="3.40.462.40">
    <property type="entry name" value="FAD-linked oxidase, cap domain/gating helix"/>
    <property type="match status" value="1"/>
</dbReference>
<dbReference type="STRING" id="121845.A0A3Q0IX70"/>
<comment type="pathway">
    <text evidence="2">Glycerolipid metabolism; ether lipid biosynthesis.</text>
</comment>
<evidence type="ECO:0000256" key="1">
    <source>
        <dbReference type="ARBA" id="ARBA00004123"/>
    </source>
</evidence>
<keyword evidence="12" id="KW-1185">Reference proteome</keyword>
<feature type="domain" description="KANL2-like probable zinc-finger" evidence="11">
    <location>
        <begin position="524"/>
        <end position="583"/>
    </location>
</feature>
<evidence type="ECO:0000259" key="10">
    <source>
        <dbReference type="Pfam" id="PF02913"/>
    </source>
</evidence>
<evidence type="ECO:0000256" key="2">
    <source>
        <dbReference type="ARBA" id="ARBA00004670"/>
    </source>
</evidence>
<dbReference type="InterPro" id="IPR004113">
    <property type="entry name" value="FAD-bd_oxidored_4_C"/>
</dbReference>
<keyword evidence="6" id="KW-0539">Nucleus</keyword>
<evidence type="ECO:0000313" key="12">
    <source>
        <dbReference type="Proteomes" id="UP000079169"/>
    </source>
</evidence>
<feature type="compositionally biased region" description="Pro residues" evidence="9">
    <location>
        <begin position="230"/>
        <end position="240"/>
    </location>
</feature>
<gene>
    <name evidence="13" type="primary">LOC103509032</name>
</gene>
<name>A0A3Q0IX70_DIACI</name>
<dbReference type="PANTHER" id="PTHR46568">
    <property type="entry name" value="ALKYLDIHYDROXYACETONEPHOSPHATE SYNTHASE, PEROXISOMAL"/>
    <property type="match status" value="1"/>
</dbReference>
<dbReference type="InterPro" id="IPR025927">
    <property type="entry name" value="Znf_KANL2-like"/>
</dbReference>
<dbReference type="InterPro" id="IPR016164">
    <property type="entry name" value="FAD-linked_Oxase-like_C"/>
</dbReference>